<reference evidence="1" key="2">
    <citation type="submission" date="2020-09" db="EMBL/GenBank/DDBJ databases">
        <authorList>
            <person name="Sun Q."/>
            <person name="Zhou Y."/>
        </authorList>
    </citation>
    <scope>NUCLEOTIDE SEQUENCE</scope>
    <source>
        <strain evidence="1">CGMCC 1.15254</strain>
    </source>
</reference>
<dbReference type="RefSeq" id="WP_188666648.1">
    <property type="nucleotide sequence ID" value="NZ_BMHV01000028.1"/>
</dbReference>
<evidence type="ECO:0000313" key="1">
    <source>
        <dbReference type="EMBL" id="GGF73587.1"/>
    </source>
</evidence>
<gene>
    <name evidence="1" type="ORF">GCM10011332_29550</name>
</gene>
<sequence>MTLQLKQTKKYDPSWIAFTITGREWDDMRIYNALEDFCEDEFYMNQNRVMLQANDAERIGDQKKVVFGGGKYILHRFENQNVLKDLAAIMSKKFPEFKVSYEDNFYFNQHDSSPYGSDKIGWVYVEIDLLDEDFERFNEEAKIGSPSEELLTKVKNYIRIMKEIPKDRSTFEYGLDLAVPDSPTFDTECCPPNAVVIIVFAKTGHD</sequence>
<organism evidence="1 2">
    <name type="scientific">Terasakiella brassicae</name>
    <dbReference type="NCBI Taxonomy" id="1634917"/>
    <lineage>
        <taxon>Bacteria</taxon>
        <taxon>Pseudomonadati</taxon>
        <taxon>Pseudomonadota</taxon>
        <taxon>Alphaproteobacteria</taxon>
        <taxon>Rhodospirillales</taxon>
        <taxon>Terasakiellaceae</taxon>
        <taxon>Terasakiella</taxon>
    </lineage>
</organism>
<comment type="caution">
    <text evidence="1">The sequence shown here is derived from an EMBL/GenBank/DDBJ whole genome shotgun (WGS) entry which is preliminary data.</text>
</comment>
<protein>
    <submittedName>
        <fullName evidence="1">Uncharacterized protein</fullName>
    </submittedName>
</protein>
<dbReference type="Proteomes" id="UP000632498">
    <property type="component" value="Unassembled WGS sequence"/>
</dbReference>
<dbReference type="AlphaFoldDB" id="A0A917FGG6"/>
<name>A0A917FGG6_9PROT</name>
<accession>A0A917FGG6</accession>
<reference evidence="1" key="1">
    <citation type="journal article" date="2014" name="Int. J. Syst. Evol. Microbiol.">
        <title>Complete genome sequence of Corynebacterium casei LMG S-19264T (=DSM 44701T), isolated from a smear-ripened cheese.</title>
        <authorList>
            <consortium name="US DOE Joint Genome Institute (JGI-PGF)"/>
            <person name="Walter F."/>
            <person name="Albersmeier A."/>
            <person name="Kalinowski J."/>
            <person name="Ruckert C."/>
        </authorList>
    </citation>
    <scope>NUCLEOTIDE SEQUENCE</scope>
    <source>
        <strain evidence="1">CGMCC 1.15254</strain>
    </source>
</reference>
<evidence type="ECO:0000313" key="2">
    <source>
        <dbReference type="Proteomes" id="UP000632498"/>
    </source>
</evidence>
<keyword evidence="2" id="KW-1185">Reference proteome</keyword>
<dbReference type="EMBL" id="BMHV01000028">
    <property type="protein sequence ID" value="GGF73587.1"/>
    <property type="molecule type" value="Genomic_DNA"/>
</dbReference>
<proteinExistence type="predicted"/>